<gene>
    <name evidence="2" type="ORF">Pyn_00255</name>
</gene>
<sequence>MAMKETADAEKALKHLNPDGEEDLLCSKTEHHPKKPMKLNLIPSEDQSKAEPWQSFKSKPGSVLPVRKKLVKMMMFHQIVQCFCSVPEDTSNSPSASAGASETTTSSNANNKVISNHVYPV</sequence>
<name>A0A314XQE5_PRUYE</name>
<feature type="region of interest" description="Disordered" evidence="1">
    <location>
        <begin position="1"/>
        <end position="59"/>
    </location>
</feature>
<dbReference type="EMBL" id="PJQY01002111">
    <property type="protein sequence ID" value="PQP96361.1"/>
    <property type="molecule type" value="Genomic_DNA"/>
</dbReference>
<organism evidence="2 3">
    <name type="scientific">Prunus yedoensis var. nudiflora</name>
    <dbReference type="NCBI Taxonomy" id="2094558"/>
    <lineage>
        <taxon>Eukaryota</taxon>
        <taxon>Viridiplantae</taxon>
        <taxon>Streptophyta</taxon>
        <taxon>Embryophyta</taxon>
        <taxon>Tracheophyta</taxon>
        <taxon>Spermatophyta</taxon>
        <taxon>Magnoliopsida</taxon>
        <taxon>eudicotyledons</taxon>
        <taxon>Gunneridae</taxon>
        <taxon>Pentapetalae</taxon>
        <taxon>rosids</taxon>
        <taxon>fabids</taxon>
        <taxon>Rosales</taxon>
        <taxon>Rosaceae</taxon>
        <taxon>Amygdaloideae</taxon>
        <taxon>Amygdaleae</taxon>
        <taxon>Prunus</taxon>
    </lineage>
</organism>
<dbReference type="OrthoDB" id="10312561at2759"/>
<reference evidence="2 3" key="1">
    <citation type="submission" date="2018-02" db="EMBL/GenBank/DDBJ databases">
        <title>Draft genome of wild Prunus yedoensis var. nudiflora.</title>
        <authorList>
            <person name="Baek S."/>
            <person name="Kim J.-H."/>
            <person name="Choi K."/>
            <person name="Kim G.-B."/>
            <person name="Cho A."/>
            <person name="Jang H."/>
            <person name="Shin C.-H."/>
            <person name="Yu H.-J."/>
            <person name="Mun J.-H."/>
        </authorList>
    </citation>
    <scope>NUCLEOTIDE SEQUENCE [LARGE SCALE GENOMIC DNA]</scope>
    <source>
        <strain evidence="3">cv. Jeju island</strain>
        <tissue evidence="2">Leaf</tissue>
    </source>
</reference>
<evidence type="ECO:0000313" key="3">
    <source>
        <dbReference type="Proteomes" id="UP000250321"/>
    </source>
</evidence>
<proteinExistence type="predicted"/>
<feature type="compositionally biased region" description="Low complexity" evidence="1">
    <location>
        <begin position="93"/>
        <end position="111"/>
    </location>
</feature>
<dbReference type="AlphaFoldDB" id="A0A314XQE5"/>
<keyword evidence="3" id="KW-1185">Reference proteome</keyword>
<evidence type="ECO:0000256" key="1">
    <source>
        <dbReference type="SAM" id="MobiDB-lite"/>
    </source>
</evidence>
<protein>
    <submittedName>
        <fullName evidence="2">Uncharacterized protein</fullName>
    </submittedName>
</protein>
<feature type="region of interest" description="Disordered" evidence="1">
    <location>
        <begin position="88"/>
        <end position="121"/>
    </location>
</feature>
<comment type="caution">
    <text evidence="2">The sequence shown here is derived from an EMBL/GenBank/DDBJ whole genome shotgun (WGS) entry which is preliminary data.</text>
</comment>
<evidence type="ECO:0000313" key="2">
    <source>
        <dbReference type="EMBL" id="PQP96361.1"/>
    </source>
</evidence>
<feature type="compositionally biased region" description="Basic and acidic residues" evidence="1">
    <location>
        <begin position="1"/>
        <end position="18"/>
    </location>
</feature>
<dbReference type="Proteomes" id="UP000250321">
    <property type="component" value="Unassembled WGS sequence"/>
</dbReference>
<accession>A0A314XQE5</accession>